<keyword evidence="4" id="KW-1185">Reference proteome</keyword>
<feature type="signal peptide" evidence="1">
    <location>
        <begin position="1"/>
        <end position="25"/>
    </location>
</feature>
<name>A0ABD3CWV5_9LAMI</name>
<dbReference type="Proteomes" id="UP001632038">
    <property type="component" value="Unassembled WGS sequence"/>
</dbReference>
<evidence type="ECO:0000313" key="2">
    <source>
        <dbReference type="EMBL" id="KAL3634477.1"/>
    </source>
</evidence>
<reference evidence="3" key="2">
    <citation type="submission" date="2024-11" db="EMBL/GenBank/DDBJ databases">
        <authorList>
            <person name="Burger M."/>
            <person name="Chory J."/>
        </authorList>
    </citation>
    <scope>NUCLEOTIDE SEQUENCE</scope>
    <source>
        <strain evidence="3">Tecolote</strain>
        <tissue evidence="3">Flower</tissue>
    </source>
</reference>
<evidence type="ECO:0000313" key="4">
    <source>
        <dbReference type="Proteomes" id="UP001632038"/>
    </source>
</evidence>
<dbReference type="EMBL" id="JAVIJP010000028">
    <property type="protein sequence ID" value="KAL3634477.1"/>
    <property type="molecule type" value="Genomic_DNA"/>
</dbReference>
<gene>
    <name evidence="2" type="ORF">CASFOL_021531</name>
    <name evidence="3" type="ORF">CASFOL_021532</name>
</gene>
<dbReference type="AlphaFoldDB" id="A0ABD3CWV5"/>
<keyword evidence="1" id="KW-0732">Signal</keyword>
<comment type="caution">
    <text evidence="3">The sequence shown here is derived from an EMBL/GenBank/DDBJ whole genome shotgun (WGS) entry which is preliminary data.</text>
</comment>
<feature type="chain" id="PRO_5044724684" evidence="1">
    <location>
        <begin position="26"/>
        <end position="95"/>
    </location>
</feature>
<dbReference type="EMBL" id="JAVIJP010000028">
    <property type="protein sequence ID" value="KAL3634478.1"/>
    <property type="molecule type" value="Genomic_DNA"/>
</dbReference>
<accession>A0ABD3CWV5</accession>
<reference evidence="3 4" key="1">
    <citation type="journal article" date="2024" name="IScience">
        <title>Strigolactones Initiate the Formation of Haustorium-like Structures in Castilleja.</title>
        <authorList>
            <person name="Buerger M."/>
            <person name="Peterson D."/>
            <person name="Chory J."/>
        </authorList>
    </citation>
    <scope>NUCLEOTIDE SEQUENCE</scope>
    <source>
        <strain evidence="3">Tecolote</strain>
        <tissue evidence="3">Flower</tissue>
    </source>
</reference>
<protein>
    <submittedName>
        <fullName evidence="3">Uncharacterized protein</fullName>
    </submittedName>
</protein>
<organism evidence="3 4">
    <name type="scientific">Castilleja foliolosa</name>
    <dbReference type="NCBI Taxonomy" id="1961234"/>
    <lineage>
        <taxon>Eukaryota</taxon>
        <taxon>Viridiplantae</taxon>
        <taxon>Streptophyta</taxon>
        <taxon>Embryophyta</taxon>
        <taxon>Tracheophyta</taxon>
        <taxon>Spermatophyta</taxon>
        <taxon>Magnoliopsida</taxon>
        <taxon>eudicotyledons</taxon>
        <taxon>Gunneridae</taxon>
        <taxon>Pentapetalae</taxon>
        <taxon>asterids</taxon>
        <taxon>lamiids</taxon>
        <taxon>Lamiales</taxon>
        <taxon>Orobanchaceae</taxon>
        <taxon>Pedicularideae</taxon>
        <taxon>Castillejinae</taxon>
        <taxon>Castilleja</taxon>
    </lineage>
</organism>
<dbReference type="InterPro" id="IPR010800">
    <property type="entry name" value="GRP"/>
</dbReference>
<dbReference type="Pfam" id="PF07172">
    <property type="entry name" value="GRP"/>
    <property type="match status" value="1"/>
</dbReference>
<proteinExistence type="predicted"/>
<evidence type="ECO:0000313" key="3">
    <source>
        <dbReference type="EMBL" id="KAL3634478.1"/>
    </source>
</evidence>
<sequence>MGSKLIVSIGLLLAMVLFIFTEVAAGKLTETSNAVDTYVKTTRAEVNDDNGRCASIYTPPVGHSDFGDGCGAYNNKRELYDYGGDGHRGDCRYGC</sequence>
<evidence type="ECO:0000256" key="1">
    <source>
        <dbReference type="SAM" id="SignalP"/>
    </source>
</evidence>